<dbReference type="FunFam" id="3.80.10.10:FF:000041">
    <property type="entry name" value="LRR receptor-like serine/threonine-protein kinase ERECTA"/>
    <property type="match status" value="1"/>
</dbReference>
<evidence type="ECO:0000256" key="1">
    <source>
        <dbReference type="ARBA" id="ARBA00004370"/>
    </source>
</evidence>
<gene>
    <name evidence="7" type="ORF">glysoja_048418</name>
</gene>
<evidence type="ECO:0000256" key="5">
    <source>
        <dbReference type="ARBA" id="ARBA00023136"/>
    </source>
</evidence>
<comment type="subcellular location">
    <subcellularLocation>
        <location evidence="1">Membrane</location>
    </subcellularLocation>
</comment>
<evidence type="ECO:0000313" key="7">
    <source>
        <dbReference type="EMBL" id="KHN37242.1"/>
    </source>
</evidence>
<keyword evidence="3" id="KW-0732">Signal</keyword>
<dbReference type="Gene3D" id="3.80.10.10">
    <property type="entry name" value="Ribonuclease Inhibitor"/>
    <property type="match status" value="1"/>
</dbReference>
<dbReference type="InterPro" id="IPR032675">
    <property type="entry name" value="LRR_dom_sf"/>
</dbReference>
<proteinExistence type="predicted"/>
<evidence type="ECO:0000256" key="3">
    <source>
        <dbReference type="ARBA" id="ARBA00022729"/>
    </source>
</evidence>
<dbReference type="EMBL" id="KN647124">
    <property type="protein sequence ID" value="KHN37242.1"/>
    <property type="molecule type" value="Genomic_DNA"/>
</dbReference>
<dbReference type="GO" id="GO:0004674">
    <property type="term" value="F:protein serine/threonine kinase activity"/>
    <property type="evidence" value="ECO:0007669"/>
    <property type="project" value="UniProtKB-EC"/>
</dbReference>
<dbReference type="InterPro" id="IPR001611">
    <property type="entry name" value="Leu-rich_rpt"/>
</dbReference>
<dbReference type="GO" id="GO:0016020">
    <property type="term" value="C:membrane"/>
    <property type="evidence" value="ECO:0007669"/>
    <property type="project" value="UniProtKB-SubCell"/>
</dbReference>
<reference evidence="7" key="1">
    <citation type="submission" date="2014-07" db="EMBL/GenBank/DDBJ databases">
        <title>Identification of a novel salt tolerance gene in wild soybean by whole-genome sequencing.</title>
        <authorList>
            <person name="Lam H.-M."/>
            <person name="Qi X."/>
            <person name="Li M.-W."/>
            <person name="Liu X."/>
            <person name="Xie M."/>
            <person name="Ni M."/>
            <person name="Xu X."/>
        </authorList>
    </citation>
    <scope>NUCLEOTIDE SEQUENCE [LARGE SCALE GENOMIC DNA]</scope>
    <source>
        <tissue evidence="7">Root</tissue>
    </source>
</reference>
<evidence type="ECO:0000256" key="6">
    <source>
        <dbReference type="ARBA" id="ARBA00023180"/>
    </source>
</evidence>
<dbReference type="Pfam" id="PF00560">
    <property type="entry name" value="LRR_1"/>
    <property type="match status" value="2"/>
</dbReference>
<keyword evidence="5" id="KW-0472">Membrane</keyword>
<name>A0A0B2RZF6_GLYSO</name>
<keyword evidence="7" id="KW-0418">Kinase</keyword>
<dbReference type="PANTHER" id="PTHR46662">
    <property type="entry name" value="DI-GLUCOSE BINDING PROTEIN WITH LEUCINE-RICH REPEAT DOMAIN-CONTAINING PROTEIN"/>
    <property type="match status" value="1"/>
</dbReference>
<keyword evidence="2" id="KW-0433">Leucine-rich repeat</keyword>
<protein>
    <submittedName>
        <fullName evidence="7">Putative LRR receptor-like serine/threonine-protein kinase</fullName>
        <ecNumber evidence="7">2.7.11.1</ecNumber>
    </submittedName>
</protein>
<evidence type="ECO:0000256" key="2">
    <source>
        <dbReference type="ARBA" id="ARBA00022614"/>
    </source>
</evidence>
<keyword evidence="7" id="KW-0808">Transferase</keyword>
<keyword evidence="6" id="KW-0325">Glycoprotein</keyword>
<keyword evidence="7" id="KW-0675">Receptor</keyword>
<dbReference type="AlphaFoldDB" id="A0A0B2RZF6"/>
<sequence length="221" mass="24383">MTSSVFQGGFNFSSKLQNLDLQNCSLTDGSFLMSSSFIMSSSSSLVSLDLSSNLLKSSTIFYWLFNSPTNLQNLFLNANMLEGTIPDGFGKVMNSLEVLYLSSNKLQGEIPSFFGSMCALQRLDLSNNKLNGEFSSFFRNSSWCNRYIFKSLDLSYNQITGMLPKSIGLLSKLEDLYLDGNSLEGRRVSHCEAGAAYRMLFGLAILFGLAERETLVSVSTG</sequence>
<dbReference type="Proteomes" id="UP000053555">
    <property type="component" value="Unassembled WGS sequence"/>
</dbReference>
<organism evidence="7">
    <name type="scientific">Glycine soja</name>
    <name type="common">Wild soybean</name>
    <dbReference type="NCBI Taxonomy" id="3848"/>
    <lineage>
        <taxon>Eukaryota</taxon>
        <taxon>Viridiplantae</taxon>
        <taxon>Streptophyta</taxon>
        <taxon>Embryophyta</taxon>
        <taxon>Tracheophyta</taxon>
        <taxon>Spermatophyta</taxon>
        <taxon>Magnoliopsida</taxon>
        <taxon>eudicotyledons</taxon>
        <taxon>Gunneridae</taxon>
        <taxon>Pentapetalae</taxon>
        <taxon>rosids</taxon>
        <taxon>fabids</taxon>
        <taxon>Fabales</taxon>
        <taxon>Fabaceae</taxon>
        <taxon>Papilionoideae</taxon>
        <taxon>50 kb inversion clade</taxon>
        <taxon>NPAAA clade</taxon>
        <taxon>indigoferoid/millettioid clade</taxon>
        <taxon>Phaseoleae</taxon>
        <taxon>Glycine</taxon>
        <taxon>Glycine subgen. Soja</taxon>
    </lineage>
</organism>
<dbReference type="PRINTS" id="PR00019">
    <property type="entry name" value="LEURICHRPT"/>
</dbReference>
<dbReference type="PANTHER" id="PTHR46662:SF104">
    <property type="entry name" value="GPI-ANCHORED ADHESIN-LIKE PROTEIN PGA55-RELATED"/>
    <property type="match status" value="1"/>
</dbReference>
<dbReference type="Pfam" id="PF13855">
    <property type="entry name" value="LRR_8"/>
    <property type="match status" value="1"/>
</dbReference>
<dbReference type="SUPFAM" id="SSF52058">
    <property type="entry name" value="L domain-like"/>
    <property type="match status" value="1"/>
</dbReference>
<dbReference type="EC" id="2.7.11.1" evidence="7"/>
<keyword evidence="4" id="KW-0677">Repeat</keyword>
<evidence type="ECO:0000256" key="4">
    <source>
        <dbReference type="ARBA" id="ARBA00022737"/>
    </source>
</evidence>
<accession>A0A0B2RZF6</accession>